<evidence type="ECO:0000313" key="2">
    <source>
        <dbReference type="Proteomes" id="UP001249851"/>
    </source>
</evidence>
<organism evidence="1 2">
    <name type="scientific">Acropora cervicornis</name>
    <name type="common">Staghorn coral</name>
    <dbReference type="NCBI Taxonomy" id="6130"/>
    <lineage>
        <taxon>Eukaryota</taxon>
        <taxon>Metazoa</taxon>
        <taxon>Cnidaria</taxon>
        <taxon>Anthozoa</taxon>
        <taxon>Hexacorallia</taxon>
        <taxon>Scleractinia</taxon>
        <taxon>Astrocoeniina</taxon>
        <taxon>Acroporidae</taxon>
        <taxon>Acropora</taxon>
    </lineage>
</organism>
<accession>A0AAD9Q121</accession>
<keyword evidence="2" id="KW-1185">Reference proteome</keyword>
<dbReference type="Proteomes" id="UP001249851">
    <property type="component" value="Unassembled WGS sequence"/>
</dbReference>
<dbReference type="EMBL" id="JARQWQ010000087">
    <property type="protein sequence ID" value="KAK2552385.1"/>
    <property type="molecule type" value="Genomic_DNA"/>
</dbReference>
<comment type="caution">
    <text evidence="1">The sequence shown here is derived from an EMBL/GenBank/DDBJ whole genome shotgun (WGS) entry which is preliminary data.</text>
</comment>
<evidence type="ECO:0000313" key="1">
    <source>
        <dbReference type="EMBL" id="KAK2552385.1"/>
    </source>
</evidence>
<reference evidence="1" key="1">
    <citation type="journal article" date="2023" name="G3 (Bethesda)">
        <title>Whole genome assembly and annotation of the endangered Caribbean coral Acropora cervicornis.</title>
        <authorList>
            <person name="Selwyn J.D."/>
            <person name="Vollmer S.V."/>
        </authorList>
    </citation>
    <scope>NUCLEOTIDE SEQUENCE</scope>
    <source>
        <strain evidence="1">K2</strain>
    </source>
</reference>
<name>A0AAD9Q121_ACRCE</name>
<protein>
    <submittedName>
        <fullName evidence="1">Uncharacterized protein</fullName>
    </submittedName>
</protein>
<gene>
    <name evidence="1" type="ORF">P5673_026465</name>
</gene>
<dbReference type="AlphaFoldDB" id="A0AAD9Q121"/>
<sequence length="75" mass="8730">MYNIKETAFEEFSDVTDPRVTFEIQVCIEVGVDSVGPRKQWLRLCNRNVKLKNFDNGLQEQLVEDFVFVGQMVCI</sequence>
<proteinExistence type="predicted"/>
<reference evidence="1" key="2">
    <citation type="journal article" date="2023" name="Science">
        <title>Genomic signatures of disease resistance in endangered staghorn corals.</title>
        <authorList>
            <person name="Vollmer S.V."/>
            <person name="Selwyn J.D."/>
            <person name="Despard B.A."/>
            <person name="Roesel C.L."/>
        </authorList>
    </citation>
    <scope>NUCLEOTIDE SEQUENCE</scope>
    <source>
        <strain evidence="1">K2</strain>
    </source>
</reference>